<dbReference type="InterPro" id="IPR011990">
    <property type="entry name" value="TPR-like_helical_dom_sf"/>
</dbReference>
<protein>
    <recommendedName>
        <fullName evidence="5">NHL repeat-containing protein</fullName>
    </recommendedName>
</protein>
<dbReference type="AlphaFoldDB" id="A0A1H6JAB9"/>
<keyword evidence="1" id="KW-0812">Transmembrane</keyword>
<accession>A0A1H6JAB9</accession>
<dbReference type="PANTHER" id="PTHR24104:SF25">
    <property type="entry name" value="PROTEIN LIN-41"/>
    <property type="match status" value="1"/>
</dbReference>
<dbReference type="Gene3D" id="2.120.10.30">
    <property type="entry name" value="TolB, C-terminal domain"/>
    <property type="match status" value="1"/>
</dbReference>
<evidence type="ECO:0000256" key="2">
    <source>
        <dbReference type="SAM" id="SignalP"/>
    </source>
</evidence>
<evidence type="ECO:0008006" key="5">
    <source>
        <dbReference type="Google" id="ProtNLM"/>
    </source>
</evidence>
<dbReference type="RefSeq" id="WP_081348160.1">
    <property type="nucleotide sequence ID" value="NZ_FNWV01000004.1"/>
</dbReference>
<evidence type="ECO:0000256" key="1">
    <source>
        <dbReference type="SAM" id="Phobius"/>
    </source>
</evidence>
<keyword evidence="1" id="KW-0472">Membrane</keyword>
<dbReference type="SUPFAM" id="SSF101898">
    <property type="entry name" value="NHL repeat"/>
    <property type="match status" value="1"/>
</dbReference>
<evidence type="ECO:0000313" key="3">
    <source>
        <dbReference type="EMBL" id="SEH55753.1"/>
    </source>
</evidence>
<evidence type="ECO:0000313" key="4">
    <source>
        <dbReference type="Proteomes" id="UP000183190"/>
    </source>
</evidence>
<dbReference type="Gene3D" id="1.25.40.10">
    <property type="entry name" value="Tetratricopeptide repeat domain"/>
    <property type="match status" value="1"/>
</dbReference>
<dbReference type="EMBL" id="FNWV01000004">
    <property type="protein sequence ID" value="SEH55753.1"/>
    <property type="molecule type" value="Genomic_DNA"/>
</dbReference>
<keyword evidence="2" id="KW-0732">Signal</keyword>
<dbReference type="InterPro" id="IPR011042">
    <property type="entry name" value="6-blade_b-propeller_TolB-like"/>
</dbReference>
<feature type="chain" id="PRO_5039603463" description="NHL repeat-containing protein" evidence="2">
    <location>
        <begin position="27"/>
        <end position="501"/>
    </location>
</feature>
<dbReference type="GO" id="GO:0008270">
    <property type="term" value="F:zinc ion binding"/>
    <property type="evidence" value="ECO:0007669"/>
    <property type="project" value="UniProtKB-KW"/>
</dbReference>
<name>A0A1H6JAB9_RUMFL</name>
<feature type="signal peptide" evidence="2">
    <location>
        <begin position="1"/>
        <end position="26"/>
    </location>
</feature>
<keyword evidence="1" id="KW-1133">Transmembrane helix</keyword>
<reference evidence="3 4" key="1">
    <citation type="submission" date="2016-10" db="EMBL/GenBank/DDBJ databases">
        <authorList>
            <person name="de Groot N.N."/>
        </authorList>
    </citation>
    <scope>NUCLEOTIDE SEQUENCE [LARGE SCALE GENOMIC DNA]</scope>
    <source>
        <strain evidence="3 4">YAD2003</strain>
    </source>
</reference>
<dbReference type="InterPro" id="IPR050952">
    <property type="entry name" value="TRIM-NHL_E3_ligases"/>
</dbReference>
<dbReference type="Proteomes" id="UP000183190">
    <property type="component" value="Unassembled WGS sequence"/>
</dbReference>
<dbReference type="PANTHER" id="PTHR24104">
    <property type="entry name" value="E3 UBIQUITIN-PROTEIN LIGASE NHLRC1-RELATED"/>
    <property type="match status" value="1"/>
</dbReference>
<dbReference type="SUPFAM" id="SSF48452">
    <property type="entry name" value="TPR-like"/>
    <property type="match status" value="1"/>
</dbReference>
<sequence>MKSKLKRCITAMAAFAALASSGAVSAAAGEPYDSYNYDRWGEAVPSQAGFTAERSVSGYDLGVGAFDSPSDIFCDHEHIFYIADTGNNRIVAVDTDFNNTVKVYDSFTMPDGTETTLNKPMGVYVSAENDLIYIADSDNARVLISDKDGNVQGTITKPTSEVYDQKRTFLPQRVIADKAGNVYVVLGNITTGAAMFAPDGSFMGFYGANRVEPTAKIVSNYIRSIFMSDEKKARRTRTVPTGITSFDIDGDFIFTCTSSSTQTTDTVKKLNAAGKNIFADLELSFGDYKPVYDTSQNKVLSPAIVDIDVAEDGCINCLDLTTGRVFQYDEDCNLLFITGAIAKQTGGFDHVAALESLDNDLYVLDSSKDTVTIFRETSFGKAVHKAAALYNAGYYEEALEPWQDVLKRDGNYHRAYVGIASALLRKGDYKGAMKYAKLSDAGDIYNKAFEGYRREFLREHFTAIAAGLVILIAGAVTYGKFRKKRRGRTADNITEKEEKQA</sequence>
<feature type="transmembrane region" description="Helical" evidence="1">
    <location>
        <begin position="461"/>
        <end position="479"/>
    </location>
</feature>
<organism evidence="3 4">
    <name type="scientific">Ruminococcus flavefaciens</name>
    <dbReference type="NCBI Taxonomy" id="1265"/>
    <lineage>
        <taxon>Bacteria</taxon>
        <taxon>Bacillati</taxon>
        <taxon>Bacillota</taxon>
        <taxon>Clostridia</taxon>
        <taxon>Eubacteriales</taxon>
        <taxon>Oscillospiraceae</taxon>
        <taxon>Ruminococcus</taxon>
    </lineage>
</organism>
<gene>
    <name evidence="3" type="ORF">SAMN02910265_01419</name>
</gene>
<dbReference type="OrthoDB" id="9799230at2"/>
<proteinExistence type="predicted"/>